<dbReference type="Proteomes" id="UP000095285">
    <property type="component" value="Unassembled WGS sequence"/>
</dbReference>
<protein>
    <submittedName>
        <fullName evidence="2">Autophagy-related protein 101</fullName>
    </submittedName>
</protein>
<dbReference type="AlphaFoldDB" id="A0A1I7VIJ6"/>
<dbReference type="WBParaSite" id="EN70_2967">
    <property type="protein sequence ID" value="EN70_2967"/>
    <property type="gene ID" value="EN70_2967"/>
</dbReference>
<reference evidence="2" key="2">
    <citation type="submission" date="2016-11" db="UniProtKB">
        <authorList>
            <consortium name="WormBaseParasite"/>
        </authorList>
    </citation>
    <scope>IDENTIFICATION</scope>
</reference>
<name>A0A1I7VIJ6_LOALO</name>
<keyword evidence="1" id="KW-1185">Reference proteome</keyword>
<organism evidence="1 2">
    <name type="scientific">Loa loa</name>
    <name type="common">Eye worm</name>
    <name type="synonym">Filaria loa</name>
    <dbReference type="NCBI Taxonomy" id="7209"/>
    <lineage>
        <taxon>Eukaryota</taxon>
        <taxon>Metazoa</taxon>
        <taxon>Ecdysozoa</taxon>
        <taxon>Nematoda</taxon>
        <taxon>Chromadorea</taxon>
        <taxon>Rhabditida</taxon>
        <taxon>Spirurina</taxon>
        <taxon>Spiruromorpha</taxon>
        <taxon>Filarioidea</taxon>
        <taxon>Onchocercidae</taxon>
        <taxon>Loa</taxon>
    </lineage>
</organism>
<reference evidence="1" key="1">
    <citation type="submission" date="2012-04" db="EMBL/GenBank/DDBJ databases">
        <title>The Genome Sequence of Loa loa.</title>
        <authorList>
            <consortium name="The Broad Institute Genome Sequencing Platform"/>
            <consortium name="Broad Institute Genome Sequencing Center for Infectious Disease"/>
            <person name="Nutman T.B."/>
            <person name="Fink D.L."/>
            <person name="Russ C."/>
            <person name="Young S."/>
            <person name="Zeng Q."/>
            <person name="Gargeya S."/>
            <person name="Alvarado L."/>
            <person name="Berlin A."/>
            <person name="Chapman S.B."/>
            <person name="Chen Z."/>
            <person name="Freedman E."/>
            <person name="Gellesch M."/>
            <person name="Goldberg J."/>
            <person name="Griggs A."/>
            <person name="Gujja S."/>
            <person name="Heilman E.R."/>
            <person name="Heiman D."/>
            <person name="Howarth C."/>
            <person name="Mehta T."/>
            <person name="Neiman D."/>
            <person name="Pearson M."/>
            <person name="Roberts A."/>
            <person name="Saif S."/>
            <person name="Shea T."/>
            <person name="Shenoy N."/>
            <person name="Sisk P."/>
            <person name="Stolte C."/>
            <person name="Sykes S."/>
            <person name="White J."/>
            <person name="Yandava C."/>
            <person name="Haas B."/>
            <person name="Henn M.R."/>
            <person name="Nusbaum C."/>
            <person name="Birren B."/>
        </authorList>
    </citation>
    <scope>NUCLEOTIDE SEQUENCE [LARGE SCALE GENOMIC DNA]</scope>
</reference>
<proteinExistence type="predicted"/>
<accession>A0A1I7VIJ6</accession>
<evidence type="ECO:0000313" key="1">
    <source>
        <dbReference type="Proteomes" id="UP000095285"/>
    </source>
</evidence>
<evidence type="ECO:0000313" key="2">
    <source>
        <dbReference type="WBParaSite" id="EN70_2967"/>
    </source>
</evidence>
<sequence length="156" mass="17762">MGMERRLWASRGRGGCAPFSRAFRDTIMQWRTNFRTALSGEAGFHQFISRIFAPSSSSGPAGPYRFHSPSSYCYYNSRNPYCFPVELFLRQLKDELRRTVEMIEMVPFGSAIPKALWDYCIHSVPVGLFSIPEVFAGKVDRSNECSSKIKSLTILE</sequence>